<gene>
    <name evidence="10" type="ORF">DLAC_11405</name>
</gene>
<evidence type="ECO:0000313" key="10">
    <source>
        <dbReference type="EMBL" id="KYQ88154.1"/>
    </source>
</evidence>
<name>A0A151Z2W9_TIELA</name>
<dbReference type="GO" id="GO:0034722">
    <property type="term" value="F:gamma-glutamyl-peptidase activity"/>
    <property type="evidence" value="ECO:0007669"/>
    <property type="project" value="UniProtKB-UniRule"/>
</dbReference>
<evidence type="ECO:0000256" key="8">
    <source>
        <dbReference type="PROSITE-ProRule" id="PRU00607"/>
    </source>
</evidence>
<dbReference type="InterPro" id="IPR011697">
    <property type="entry name" value="Peptidase_C26"/>
</dbReference>
<dbReference type="FunCoup" id="A0A151Z2W9">
    <property type="interactions" value="93"/>
</dbReference>
<dbReference type="PANTHER" id="PTHR11315:SF14">
    <property type="entry name" value="GAMMA-GLUTAMYL HYDROLASE A"/>
    <property type="match status" value="1"/>
</dbReference>
<dbReference type="InterPro" id="IPR029062">
    <property type="entry name" value="Class_I_gatase-like"/>
</dbReference>
<evidence type="ECO:0000256" key="5">
    <source>
        <dbReference type="ARBA" id="ARBA00022729"/>
    </source>
</evidence>
<dbReference type="GO" id="GO:0005773">
    <property type="term" value="C:vacuole"/>
    <property type="evidence" value="ECO:0007669"/>
    <property type="project" value="TreeGrafter"/>
</dbReference>
<reference evidence="10 11" key="1">
    <citation type="submission" date="2015-12" db="EMBL/GenBank/DDBJ databases">
        <title>Dictyostelia acquired genes for synthesis and detection of signals that induce cell-type specialization by lateral gene transfer from prokaryotes.</title>
        <authorList>
            <person name="Gloeckner G."/>
            <person name="Schaap P."/>
        </authorList>
    </citation>
    <scope>NUCLEOTIDE SEQUENCE [LARGE SCALE GENOMIC DNA]</scope>
    <source>
        <strain evidence="10 11">TK</strain>
    </source>
</reference>
<proteinExistence type="inferred from homology"/>
<evidence type="ECO:0000256" key="2">
    <source>
        <dbReference type="ARBA" id="ARBA00011083"/>
    </source>
</evidence>
<dbReference type="OrthoDB" id="64220at2759"/>
<comment type="subcellular location">
    <subcellularLocation>
        <location evidence="1">Secreted</location>
        <location evidence="1">Extracellular space</location>
    </subcellularLocation>
</comment>
<dbReference type="Proteomes" id="UP000076078">
    <property type="component" value="Unassembled WGS sequence"/>
</dbReference>
<dbReference type="InterPro" id="IPR015527">
    <property type="entry name" value="Pept_C26_g-glut_hydrolase"/>
</dbReference>
<dbReference type="InParanoid" id="A0A151Z2W9"/>
<dbReference type="Pfam" id="PF07722">
    <property type="entry name" value="Peptidase_C26"/>
    <property type="match status" value="1"/>
</dbReference>
<dbReference type="AlphaFoldDB" id="A0A151Z2W9"/>
<protein>
    <recommendedName>
        <fullName evidence="3 8">folate gamma-glutamyl hydrolase</fullName>
        <ecNumber evidence="3 8">3.4.19.9</ecNumber>
    </recommendedName>
</protein>
<dbReference type="Gene3D" id="3.40.50.880">
    <property type="match status" value="1"/>
</dbReference>
<dbReference type="FunFam" id="3.40.50.880:FF:000024">
    <property type="entry name" value="Folate gamma-glutamyl hydrolase"/>
    <property type="match status" value="1"/>
</dbReference>
<comment type="caution">
    <text evidence="10">The sequence shown here is derived from an EMBL/GenBank/DDBJ whole genome shotgun (WGS) entry which is preliminary data.</text>
</comment>
<accession>A0A151Z2W9</accession>
<dbReference type="GO" id="GO:0005576">
    <property type="term" value="C:extracellular region"/>
    <property type="evidence" value="ECO:0007669"/>
    <property type="project" value="UniProtKB-SubCell"/>
</dbReference>
<feature type="active site" evidence="8">
    <location>
        <position position="238"/>
    </location>
</feature>
<dbReference type="OMA" id="EPVSSHF"/>
<sequence>MLSTLLSVVVILCVSINIVNAQNNRPIIGILTQPTADICSDGTQYIAASYVKFIESAGARVVPIFYDSDQDTLENLFNSINGLLLPGGGVDFNNETQYTDNLQFLWNLAIKANDNGDYFPIHGTCMGFQELTLLAANDFNGILTFFNSENYTVPLNFTSGYLNSEIFSNAPQEFLTYLSTLPITMNNHQYGVSPSTFESTEALTEFFNVLSTNVDRDGNTFISTIEAKNYPIFGTQFHPEKPIFEWWDEEVMNHSFESILANQYFSNFFVNQCRKSTHSFPNVNLEAQALIYNYSPEYTENTVPDFEQCYCF</sequence>
<keyword evidence="6 8" id="KW-0378">Hydrolase</keyword>
<organism evidence="10 11">
    <name type="scientific">Tieghemostelium lacteum</name>
    <name type="common">Slime mold</name>
    <name type="synonym">Dictyostelium lacteum</name>
    <dbReference type="NCBI Taxonomy" id="361077"/>
    <lineage>
        <taxon>Eukaryota</taxon>
        <taxon>Amoebozoa</taxon>
        <taxon>Evosea</taxon>
        <taxon>Eumycetozoa</taxon>
        <taxon>Dictyostelia</taxon>
        <taxon>Dictyosteliales</taxon>
        <taxon>Raperosteliaceae</taxon>
        <taxon>Tieghemostelium</taxon>
    </lineage>
</organism>
<comment type="similarity">
    <text evidence="2">Belongs to the peptidase C26 family.</text>
</comment>
<keyword evidence="4" id="KW-0964">Secreted</keyword>
<dbReference type="SUPFAM" id="SSF52317">
    <property type="entry name" value="Class I glutamine amidotransferase-like"/>
    <property type="match status" value="1"/>
</dbReference>
<feature type="chain" id="PRO_5007592768" description="folate gamma-glutamyl hydrolase" evidence="9">
    <location>
        <begin position="22"/>
        <end position="312"/>
    </location>
</feature>
<evidence type="ECO:0000313" key="11">
    <source>
        <dbReference type="Proteomes" id="UP000076078"/>
    </source>
</evidence>
<dbReference type="STRING" id="361077.A0A151Z2W9"/>
<feature type="signal peptide" evidence="9">
    <location>
        <begin position="1"/>
        <end position="21"/>
    </location>
</feature>
<feature type="active site" description="Proton donor" evidence="7">
    <location>
        <position position="238"/>
    </location>
</feature>
<feature type="active site" description="Nucleophile" evidence="7 8">
    <location>
        <position position="125"/>
    </location>
</feature>
<dbReference type="EMBL" id="LODT01000053">
    <property type="protein sequence ID" value="KYQ88154.1"/>
    <property type="molecule type" value="Genomic_DNA"/>
</dbReference>
<dbReference type="PROSITE" id="PS51275">
    <property type="entry name" value="PEPTIDASE_C26_GGH"/>
    <property type="match status" value="1"/>
</dbReference>
<evidence type="ECO:0000256" key="6">
    <source>
        <dbReference type="ARBA" id="ARBA00022801"/>
    </source>
</evidence>
<evidence type="ECO:0000256" key="3">
    <source>
        <dbReference type="ARBA" id="ARBA00012886"/>
    </source>
</evidence>
<keyword evidence="11" id="KW-1185">Reference proteome</keyword>
<evidence type="ECO:0000256" key="1">
    <source>
        <dbReference type="ARBA" id="ARBA00004239"/>
    </source>
</evidence>
<evidence type="ECO:0000256" key="9">
    <source>
        <dbReference type="SAM" id="SignalP"/>
    </source>
</evidence>
<dbReference type="PROSITE" id="PS51273">
    <property type="entry name" value="GATASE_TYPE_1"/>
    <property type="match status" value="1"/>
</dbReference>
<keyword evidence="5 9" id="KW-0732">Signal</keyword>
<evidence type="ECO:0000256" key="7">
    <source>
        <dbReference type="PIRSR" id="PIRSR615527-1"/>
    </source>
</evidence>
<comment type="catalytic activity">
    <reaction evidence="8">
        <text>(6S)-5,6,7,8-tetrahydrofolyl-(gamma-L-Glu)(n) + (n-1) H2O = (6S)-5,6,7,8-tetrahydrofolate + (n-1) L-glutamate</text>
        <dbReference type="Rhea" id="RHEA:56784"/>
        <dbReference type="Rhea" id="RHEA-COMP:14738"/>
        <dbReference type="ChEBI" id="CHEBI:15377"/>
        <dbReference type="ChEBI" id="CHEBI:29985"/>
        <dbReference type="ChEBI" id="CHEBI:57453"/>
        <dbReference type="ChEBI" id="CHEBI:141005"/>
        <dbReference type="EC" id="3.4.19.9"/>
    </reaction>
</comment>
<dbReference type="EC" id="3.4.19.9" evidence="3 8"/>
<evidence type="ECO:0000256" key="4">
    <source>
        <dbReference type="ARBA" id="ARBA00022525"/>
    </source>
</evidence>
<dbReference type="PANTHER" id="PTHR11315">
    <property type="entry name" value="PROTEASE FAMILY C26 GAMMA-GLUTAMYL HYDROLASE"/>
    <property type="match status" value="1"/>
</dbReference>
<dbReference type="GO" id="GO:0046900">
    <property type="term" value="P:tetrahydrofolylpolyglutamate metabolic process"/>
    <property type="evidence" value="ECO:0007669"/>
    <property type="project" value="TreeGrafter"/>
</dbReference>